<keyword evidence="1" id="KW-0808">Transferase</keyword>
<dbReference type="RefSeq" id="WP_196123070.1">
    <property type="nucleotide sequence ID" value="NZ_JADPMR010000001.1"/>
</dbReference>
<dbReference type="Gene3D" id="3.40.50.150">
    <property type="entry name" value="Vaccinia Virus protein VP39"/>
    <property type="match status" value="1"/>
</dbReference>
<gene>
    <name evidence="3" type="ORF">I1A42_07320</name>
</gene>
<dbReference type="GO" id="GO:0008168">
    <property type="term" value="F:methyltransferase activity"/>
    <property type="evidence" value="ECO:0007669"/>
    <property type="project" value="UniProtKB-KW"/>
</dbReference>
<evidence type="ECO:0000256" key="1">
    <source>
        <dbReference type="ARBA" id="ARBA00022679"/>
    </source>
</evidence>
<protein>
    <submittedName>
        <fullName evidence="3">Class I SAM-dependent methyltransferase</fullName>
    </submittedName>
</protein>
<dbReference type="Proteomes" id="UP000597206">
    <property type="component" value="Unassembled WGS sequence"/>
</dbReference>
<dbReference type="EMBL" id="JADPMR010000001">
    <property type="protein sequence ID" value="MBF9000366.1"/>
    <property type="molecule type" value="Genomic_DNA"/>
</dbReference>
<keyword evidence="4" id="KW-1185">Reference proteome</keyword>
<evidence type="ECO:0000313" key="4">
    <source>
        <dbReference type="Proteomes" id="UP000597206"/>
    </source>
</evidence>
<feature type="domain" description="Methyltransferase type 12" evidence="2">
    <location>
        <begin position="42"/>
        <end position="134"/>
    </location>
</feature>
<dbReference type="PANTHER" id="PTHR43861:SF3">
    <property type="entry name" value="PUTATIVE (AFU_ORTHOLOGUE AFUA_2G14390)-RELATED"/>
    <property type="match status" value="1"/>
</dbReference>
<dbReference type="InterPro" id="IPR029063">
    <property type="entry name" value="SAM-dependent_MTases_sf"/>
</dbReference>
<sequence>MNSNDYFDSLAKEWDDNPHKVARASATVQAVKRLVIDTHTVIDFGCGTGLLGLQLASHFDHVHLADSSGNMLDVARQKIAHYKIENAVVHQISSLIQLDVKADAITVLMVLHHIPDTQTFFQHAFDRLQPSGVLIVGDLFTEDGSFHRHIKQFDGHNGFDTQQLIDLAIECGFSVTQCEHYFDVEIEDGADRRTYPMFLLVAQKPK</sequence>
<dbReference type="Pfam" id="PF08242">
    <property type="entry name" value="Methyltransf_12"/>
    <property type="match status" value="1"/>
</dbReference>
<dbReference type="GO" id="GO:0032259">
    <property type="term" value="P:methylation"/>
    <property type="evidence" value="ECO:0007669"/>
    <property type="project" value="UniProtKB-KW"/>
</dbReference>
<keyword evidence="3" id="KW-0489">Methyltransferase</keyword>
<dbReference type="CDD" id="cd02440">
    <property type="entry name" value="AdoMet_MTases"/>
    <property type="match status" value="1"/>
</dbReference>
<reference evidence="3 4" key="1">
    <citation type="submission" date="2020-11" db="EMBL/GenBank/DDBJ databases">
        <title>Vibrio nitrifigilis sp. nov., a marine nitrogen-fixing bacterium isolated from the lagoon sediment of an islet inside an atoll.</title>
        <authorList>
            <person name="Wang L.-T."/>
            <person name="Shieh W.Y."/>
        </authorList>
    </citation>
    <scope>NUCLEOTIDE SEQUENCE [LARGE SCALE GENOMIC DNA]</scope>
    <source>
        <strain evidence="3 4">NFV-1</strain>
    </source>
</reference>
<proteinExistence type="predicted"/>
<name>A0ABS0GDA3_9VIBR</name>
<evidence type="ECO:0000313" key="3">
    <source>
        <dbReference type="EMBL" id="MBF9000366.1"/>
    </source>
</evidence>
<dbReference type="SUPFAM" id="SSF53335">
    <property type="entry name" value="S-adenosyl-L-methionine-dependent methyltransferases"/>
    <property type="match status" value="1"/>
</dbReference>
<dbReference type="InterPro" id="IPR013217">
    <property type="entry name" value="Methyltransf_12"/>
</dbReference>
<comment type="caution">
    <text evidence="3">The sequence shown here is derived from an EMBL/GenBank/DDBJ whole genome shotgun (WGS) entry which is preliminary data.</text>
</comment>
<evidence type="ECO:0000259" key="2">
    <source>
        <dbReference type="Pfam" id="PF08242"/>
    </source>
</evidence>
<dbReference type="PANTHER" id="PTHR43861">
    <property type="entry name" value="TRANS-ACONITATE 2-METHYLTRANSFERASE-RELATED"/>
    <property type="match status" value="1"/>
</dbReference>
<accession>A0ABS0GDA3</accession>
<organism evidence="3 4">
    <name type="scientific">Vibrio nitrifigilis</name>
    <dbReference type="NCBI Taxonomy" id="2789781"/>
    <lineage>
        <taxon>Bacteria</taxon>
        <taxon>Pseudomonadati</taxon>
        <taxon>Pseudomonadota</taxon>
        <taxon>Gammaproteobacteria</taxon>
        <taxon>Vibrionales</taxon>
        <taxon>Vibrionaceae</taxon>
        <taxon>Vibrio</taxon>
    </lineage>
</organism>